<dbReference type="EMBL" id="JAFEMO010000002">
    <property type="protein sequence ID" value="KAH7574808.1"/>
    <property type="molecule type" value="Genomic_DNA"/>
</dbReference>
<evidence type="ECO:0000313" key="1">
    <source>
        <dbReference type="EMBL" id="KAH7574808.1"/>
    </source>
</evidence>
<sequence>MTSSFGLTDVYDLVINFLLLPGTKQHLAQECHEKQIDEGLDRSLRPVNVCSTTKDAFLHIKEDTQEVQMGLRRKLAKSHSKPSSWPVISKLTLSKRVSCEDNVAETNEFEIVDAALSSLIGHKTRKSSSISADNALSVLGHLELSIQDQGVLECLLRHLIKTRASLLNIINH</sequence>
<organism evidence="1 2">
    <name type="scientific">Xanthoceras sorbifolium</name>
    <dbReference type="NCBI Taxonomy" id="99658"/>
    <lineage>
        <taxon>Eukaryota</taxon>
        <taxon>Viridiplantae</taxon>
        <taxon>Streptophyta</taxon>
        <taxon>Embryophyta</taxon>
        <taxon>Tracheophyta</taxon>
        <taxon>Spermatophyta</taxon>
        <taxon>Magnoliopsida</taxon>
        <taxon>eudicotyledons</taxon>
        <taxon>Gunneridae</taxon>
        <taxon>Pentapetalae</taxon>
        <taxon>rosids</taxon>
        <taxon>malvids</taxon>
        <taxon>Sapindales</taxon>
        <taxon>Sapindaceae</taxon>
        <taxon>Xanthoceroideae</taxon>
        <taxon>Xanthoceras</taxon>
    </lineage>
</organism>
<gene>
    <name evidence="1" type="ORF">JRO89_XS02G0007500</name>
</gene>
<keyword evidence="2" id="KW-1185">Reference proteome</keyword>
<evidence type="ECO:0000313" key="2">
    <source>
        <dbReference type="Proteomes" id="UP000827721"/>
    </source>
</evidence>
<dbReference type="Pfam" id="PF03087">
    <property type="entry name" value="BPS1"/>
    <property type="match status" value="2"/>
</dbReference>
<proteinExistence type="predicted"/>
<reference evidence="1 2" key="1">
    <citation type="submission" date="2021-02" db="EMBL/GenBank/DDBJ databases">
        <title>Plant Genome Project.</title>
        <authorList>
            <person name="Zhang R.-G."/>
        </authorList>
    </citation>
    <scope>NUCLEOTIDE SEQUENCE [LARGE SCALE GENOMIC DNA]</scope>
    <source>
        <tissue evidence="1">Leaves</tissue>
    </source>
</reference>
<protein>
    <submittedName>
        <fullName evidence="1">Uncharacterized protein</fullName>
    </submittedName>
</protein>
<dbReference type="PANTHER" id="PTHR33070">
    <property type="entry name" value="OS06G0725500 PROTEIN"/>
    <property type="match status" value="1"/>
</dbReference>
<dbReference type="InterPro" id="IPR004320">
    <property type="entry name" value="BPS1_pln"/>
</dbReference>
<accession>A0ABQ8IE78</accession>
<dbReference type="PANTHER" id="PTHR33070:SF120">
    <property type="entry name" value="EXPRESSED PROTEIN"/>
    <property type="match status" value="1"/>
</dbReference>
<dbReference type="Proteomes" id="UP000827721">
    <property type="component" value="Unassembled WGS sequence"/>
</dbReference>
<comment type="caution">
    <text evidence="1">The sequence shown here is derived from an EMBL/GenBank/DDBJ whole genome shotgun (WGS) entry which is preliminary data.</text>
</comment>
<name>A0ABQ8IE78_9ROSI</name>